<dbReference type="CDD" id="cd18875">
    <property type="entry name" value="NUDIX_Hydrolase"/>
    <property type="match status" value="1"/>
</dbReference>
<gene>
    <name evidence="7" type="ORF">ACFO0S_01915</name>
</gene>
<protein>
    <submittedName>
        <fullName evidence="7">8-oxo-dGTP diphosphatase</fullName>
    </submittedName>
</protein>
<dbReference type="PANTHER" id="PTHR43758">
    <property type="entry name" value="7,8-DIHYDRO-8-OXOGUANINE TRIPHOSPHATASE"/>
    <property type="match status" value="1"/>
</dbReference>
<evidence type="ECO:0000256" key="2">
    <source>
        <dbReference type="ARBA" id="ARBA00005582"/>
    </source>
</evidence>
<evidence type="ECO:0000256" key="4">
    <source>
        <dbReference type="ARBA" id="ARBA00022801"/>
    </source>
</evidence>
<sequence>MSSKVDYKFWTLCLIQKEDHVLLLDRTHDEFKGFIPPGGKVDFPESFTDAAIREVKEETGLDVHHVTYKGLYEYVNPTKNERYIIMNYSTDQFSGTLLTDSLEGKPTWIHIDQLMDIPMQHSIRRRLPYMLEEGTFEIHVEWDDEKDEEKHVHIKKT</sequence>
<reference evidence="8" key="1">
    <citation type="journal article" date="2019" name="Int. J. Syst. Evol. Microbiol.">
        <title>The Global Catalogue of Microorganisms (GCM) 10K type strain sequencing project: providing services to taxonomists for standard genome sequencing and annotation.</title>
        <authorList>
            <consortium name="The Broad Institute Genomics Platform"/>
            <consortium name="The Broad Institute Genome Sequencing Center for Infectious Disease"/>
            <person name="Wu L."/>
            <person name="Ma J."/>
        </authorList>
    </citation>
    <scope>NUCLEOTIDE SEQUENCE [LARGE SCALE GENOMIC DNA]</scope>
    <source>
        <strain evidence="8">CCUG 50353</strain>
    </source>
</reference>
<dbReference type="Gene3D" id="3.90.79.10">
    <property type="entry name" value="Nucleoside Triphosphate Pyrophosphohydrolase"/>
    <property type="match status" value="1"/>
</dbReference>
<name>A0ABV8UTC4_9BACL</name>
<keyword evidence="8" id="KW-1185">Reference proteome</keyword>
<comment type="cofactor">
    <cofactor evidence="1">
        <name>Mg(2+)</name>
        <dbReference type="ChEBI" id="CHEBI:18420"/>
    </cofactor>
</comment>
<accession>A0ABV8UTC4</accession>
<comment type="caution">
    <text evidence="7">The sequence shown here is derived from an EMBL/GenBank/DDBJ whole genome shotgun (WGS) entry which is preliminary data.</text>
</comment>
<evidence type="ECO:0000313" key="7">
    <source>
        <dbReference type="EMBL" id="MFC4353821.1"/>
    </source>
</evidence>
<dbReference type="Proteomes" id="UP001595733">
    <property type="component" value="Unassembled WGS sequence"/>
</dbReference>
<organism evidence="7 8">
    <name type="scientific">Chryseomicrobium palamuruense</name>
    <dbReference type="NCBI Taxonomy" id="682973"/>
    <lineage>
        <taxon>Bacteria</taxon>
        <taxon>Bacillati</taxon>
        <taxon>Bacillota</taxon>
        <taxon>Bacilli</taxon>
        <taxon>Bacillales</taxon>
        <taxon>Caryophanaceae</taxon>
        <taxon>Chryseomicrobium</taxon>
    </lineage>
</organism>
<keyword evidence="5" id="KW-0460">Magnesium</keyword>
<comment type="similarity">
    <text evidence="2">Belongs to the Nudix hydrolase family.</text>
</comment>
<dbReference type="Pfam" id="PF00293">
    <property type="entry name" value="NUDIX"/>
    <property type="match status" value="1"/>
</dbReference>
<evidence type="ECO:0000313" key="8">
    <source>
        <dbReference type="Proteomes" id="UP001595733"/>
    </source>
</evidence>
<dbReference type="EMBL" id="JBHSEF010000009">
    <property type="protein sequence ID" value="MFC4353821.1"/>
    <property type="molecule type" value="Genomic_DNA"/>
</dbReference>
<dbReference type="PROSITE" id="PS51462">
    <property type="entry name" value="NUDIX"/>
    <property type="match status" value="1"/>
</dbReference>
<keyword evidence="3" id="KW-0479">Metal-binding</keyword>
<dbReference type="InterPro" id="IPR020084">
    <property type="entry name" value="NUDIX_hydrolase_CS"/>
</dbReference>
<evidence type="ECO:0000256" key="1">
    <source>
        <dbReference type="ARBA" id="ARBA00001946"/>
    </source>
</evidence>
<dbReference type="PROSITE" id="PS00893">
    <property type="entry name" value="NUDIX_BOX"/>
    <property type="match status" value="1"/>
</dbReference>
<feature type="domain" description="Nudix hydrolase" evidence="6">
    <location>
        <begin position="6"/>
        <end position="132"/>
    </location>
</feature>
<keyword evidence="4" id="KW-0378">Hydrolase</keyword>
<proteinExistence type="inferred from homology"/>
<dbReference type="PANTHER" id="PTHR43758:SF2">
    <property type="entry name" value="OXIDIZED PURINE NUCLEOSIDE TRIPHOSPHATE HYDROLASE"/>
    <property type="match status" value="1"/>
</dbReference>
<evidence type="ECO:0000259" key="6">
    <source>
        <dbReference type="PROSITE" id="PS51462"/>
    </source>
</evidence>
<dbReference type="SUPFAM" id="SSF55811">
    <property type="entry name" value="Nudix"/>
    <property type="match status" value="1"/>
</dbReference>
<evidence type="ECO:0000256" key="5">
    <source>
        <dbReference type="ARBA" id="ARBA00022842"/>
    </source>
</evidence>
<dbReference type="InterPro" id="IPR000086">
    <property type="entry name" value="NUDIX_hydrolase_dom"/>
</dbReference>
<dbReference type="InterPro" id="IPR015797">
    <property type="entry name" value="NUDIX_hydrolase-like_dom_sf"/>
</dbReference>
<evidence type="ECO:0000256" key="3">
    <source>
        <dbReference type="ARBA" id="ARBA00022723"/>
    </source>
</evidence>
<dbReference type="RefSeq" id="WP_378139598.1">
    <property type="nucleotide sequence ID" value="NZ_JBHSEF010000009.1"/>
</dbReference>